<dbReference type="GO" id="GO:0016747">
    <property type="term" value="F:acyltransferase activity, transferring groups other than amino-acyl groups"/>
    <property type="evidence" value="ECO:0007669"/>
    <property type="project" value="InterPro"/>
</dbReference>
<evidence type="ECO:0000313" key="4">
    <source>
        <dbReference type="EMBL" id="GHA87640.1"/>
    </source>
</evidence>
<sequence>MLPRPELPPLPVVAVRAAGSGDAEAVHRLSRPFVREGALRDRSLAELARGARDFLVAESEGGEPVGCVGVCGRTDARGRGAAVLYNFCVASGSQGRGVGSALLAAALREAGARGAVRIFAATTGGALLFLRHGFAAGGEEEAPPGWRASLDPARGSRILVRVLG</sequence>
<comment type="caution">
    <text evidence="4">The sequence shown here is derived from an EMBL/GenBank/DDBJ whole genome shotgun (WGS) entry which is preliminary data.</text>
</comment>
<name>A0A918WA55_9ACTN</name>
<keyword evidence="1" id="KW-0808">Transferase</keyword>
<gene>
    <name evidence="4" type="ORF">GCM10010305_34130</name>
</gene>
<evidence type="ECO:0000256" key="2">
    <source>
        <dbReference type="ARBA" id="ARBA00023315"/>
    </source>
</evidence>
<evidence type="ECO:0000313" key="5">
    <source>
        <dbReference type="Proteomes" id="UP000644020"/>
    </source>
</evidence>
<dbReference type="InterPro" id="IPR050832">
    <property type="entry name" value="Bact_Acetyltransf"/>
</dbReference>
<reference evidence="4" key="2">
    <citation type="submission" date="2020-09" db="EMBL/GenBank/DDBJ databases">
        <authorList>
            <person name="Sun Q."/>
            <person name="Ohkuma M."/>
        </authorList>
    </citation>
    <scope>NUCLEOTIDE SEQUENCE</scope>
    <source>
        <strain evidence="4">JCM 4518</strain>
    </source>
</reference>
<evidence type="ECO:0000259" key="3">
    <source>
        <dbReference type="PROSITE" id="PS51186"/>
    </source>
</evidence>
<dbReference type="AlphaFoldDB" id="A0A918WA55"/>
<proteinExistence type="predicted"/>
<dbReference type="EMBL" id="BMUL01000008">
    <property type="protein sequence ID" value="GHA87640.1"/>
    <property type="molecule type" value="Genomic_DNA"/>
</dbReference>
<keyword evidence="5" id="KW-1185">Reference proteome</keyword>
<dbReference type="PANTHER" id="PTHR43877">
    <property type="entry name" value="AMINOALKYLPHOSPHONATE N-ACETYLTRANSFERASE-RELATED-RELATED"/>
    <property type="match status" value="1"/>
</dbReference>
<evidence type="ECO:0000256" key="1">
    <source>
        <dbReference type="ARBA" id="ARBA00022679"/>
    </source>
</evidence>
<accession>A0A918WA55</accession>
<dbReference type="InterPro" id="IPR000182">
    <property type="entry name" value="GNAT_dom"/>
</dbReference>
<dbReference type="PROSITE" id="PS51186">
    <property type="entry name" value="GNAT"/>
    <property type="match status" value="1"/>
</dbReference>
<dbReference type="InterPro" id="IPR016181">
    <property type="entry name" value="Acyl_CoA_acyltransferase"/>
</dbReference>
<keyword evidence="2" id="KW-0012">Acyltransferase</keyword>
<feature type="domain" description="N-acetyltransferase" evidence="3">
    <location>
        <begin position="13"/>
        <end position="153"/>
    </location>
</feature>
<dbReference type="RefSeq" id="WP_229849811.1">
    <property type="nucleotide sequence ID" value="NZ_BMUL01000008.1"/>
</dbReference>
<dbReference type="Proteomes" id="UP000644020">
    <property type="component" value="Unassembled WGS sequence"/>
</dbReference>
<protein>
    <recommendedName>
        <fullName evidence="3">N-acetyltransferase domain-containing protein</fullName>
    </recommendedName>
</protein>
<dbReference type="SUPFAM" id="SSF55729">
    <property type="entry name" value="Acyl-CoA N-acyltransferases (Nat)"/>
    <property type="match status" value="1"/>
</dbReference>
<organism evidence="4 5">
    <name type="scientific">Streptomyces termitum</name>
    <dbReference type="NCBI Taxonomy" id="67368"/>
    <lineage>
        <taxon>Bacteria</taxon>
        <taxon>Bacillati</taxon>
        <taxon>Actinomycetota</taxon>
        <taxon>Actinomycetes</taxon>
        <taxon>Kitasatosporales</taxon>
        <taxon>Streptomycetaceae</taxon>
        <taxon>Streptomyces</taxon>
    </lineage>
</organism>
<dbReference type="Pfam" id="PF00583">
    <property type="entry name" value="Acetyltransf_1"/>
    <property type="match status" value="1"/>
</dbReference>
<dbReference type="Gene3D" id="3.40.630.30">
    <property type="match status" value="1"/>
</dbReference>
<reference evidence="4" key="1">
    <citation type="journal article" date="2014" name="Int. J. Syst. Evol. Microbiol.">
        <title>Complete genome sequence of Corynebacterium casei LMG S-19264T (=DSM 44701T), isolated from a smear-ripened cheese.</title>
        <authorList>
            <consortium name="US DOE Joint Genome Institute (JGI-PGF)"/>
            <person name="Walter F."/>
            <person name="Albersmeier A."/>
            <person name="Kalinowski J."/>
            <person name="Ruckert C."/>
        </authorList>
    </citation>
    <scope>NUCLEOTIDE SEQUENCE</scope>
    <source>
        <strain evidence="4">JCM 4518</strain>
    </source>
</reference>